<dbReference type="InParanoid" id="D0NMW8"/>
<dbReference type="AlphaFoldDB" id="D0NMW8"/>
<dbReference type="KEGG" id="pif:PITG_13835"/>
<evidence type="ECO:0008006" key="4">
    <source>
        <dbReference type="Google" id="ProtNLM"/>
    </source>
</evidence>
<dbReference type="OMA" id="IDNTICK"/>
<keyword evidence="1" id="KW-1133">Transmembrane helix</keyword>
<keyword evidence="1" id="KW-0472">Membrane</keyword>
<dbReference type="HOGENOM" id="CLU_140686_0_0_1"/>
<dbReference type="VEuPathDB" id="FungiDB:PITG_13835"/>
<accession>D0NMW8</accession>
<organism evidence="2 3">
    <name type="scientific">Phytophthora infestans (strain T30-4)</name>
    <name type="common">Potato late blight agent</name>
    <dbReference type="NCBI Taxonomy" id="403677"/>
    <lineage>
        <taxon>Eukaryota</taxon>
        <taxon>Sar</taxon>
        <taxon>Stramenopiles</taxon>
        <taxon>Oomycota</taxon>
        <taxon>Peronosporomycetes</taxon>
        <taxon>Peronosporales</taxon>
        <taxon>Peronosporaceae</taxon>
        <taxon>Phytophthora</taxon>
    </lineage>
</organism>
<dbReference type="GeneID" id="9461464"/>
<evidence type="ECO:0000256" key="1">
    <source>
        <dbReference type="SAM" id="Phobius"/>
    </source>
</evidence>
<dbReference type="EMBL" id="DS028147">
    <property type="protein sequence ID" value="EEY61875.1"/>
    <property type="molecule type" value="Genomic_DNA"/>
</dbReference>
<protein>
    <recommendedName>
        <fullName evidence="4">Transmembrane protein</fullName>
    </recommendedName>
</protein>
<dbReference type="eggNOG" id="ENOG502S62A">
    <property type="taxonomic scope" value="Eukaryota"/>
</dbReference>
<dbReference type="OrthoDB" id="161138at2759"/>
<gene>
    <name evidence="2" type="ORF">PITG_13835</name>
</gene>
<dbReference type="RefSeq" id="XP_002899515.1">
    <property type="nucleotide sequence ID" value="XM_002899469.1"/>
</dbReference>
<reference evidence="3" key="1">
    <citation type="journal article" date="2009" name="Nature">
        <title>Genome sequence and analysis of the Irish potato famine pathogen Phytophthora infestans.</title>
        <authorList>
            <consortium name="The Broad Institute Genome Sequencing Platform"/>
            <person name="Haas B.J."/>
            <person name="Kamoun S."/>
            <person name="Zody M.C."/>
            <person name="Jiang R.H."/>
            <person name="Handsaker R.E."/>
            <person name="Cano L.M."/>
            <person name="Grabherr M."/>
            <person name="Kodira C.D."/>
            <person name="Raffaele S."/>
            <person name="Torto-Alalibo T."/>
            <person name="Bozkurt T.O."/>
            <person name="Ah-Fong A.M."/>
            <person name="Alvarado L."/>
            <person name="Anderson V.L."/>
            <person name="Armstrong M.R."/>
            <person name="Avrova A."/>
            <person name="Baxter L."/>
            <person name="Beynon J."/>
            <person name="Boevink P.C."/>
            <person name="Bollmann S.R."/>
            <person name="Bos J.I."/>
            <person name="Bulone V."/>
            <person name="Cai G."/>
            <person name="Cakir C."/>
            <person name="Carrington J.C."/>
            <person name="Chawner M."/>
            <person name="Conti L."/>
            <person name="Costanzo S."/>
            <person name="Ewan R."/>
            <person name="Fahlgren N."/>
            <person name="Fischbach M.A."/>
            <person name="Fugelstad J."/>
            <person name="Gilroy E.M."/>
            <person name="Gnerre S."/>
            <person name="Green P.J."/>
            <person name="Grenville-Briggs L.J."/>
            <person name="Griffith J."/>
            <person name="Grunwald N.J."/>
            <person name="Horn K."/>
            <person name="Horner N.R."/>
            <person name="Hu C.H."/>
            <person name="Huitema E."/>
            <person name="Jeong D.H."/>
            <person name="Jones A.M."/>
            <person name="Jones J.D."/>
            <person name="Jones R.W."/>
            <person name="Karlsson E.K."/>
            <person name="Kunjeti S.G."/>
            <person name="Lamour K."/>
            <person name="Liu Z."/>
            <person name="Ma L."/>
            <person name="Maclean D."/>
            <person name="Chibucos M.C."/>
            <person name="McDonald H."/>
            <person name="McWalters J."/>
            <person name="Meijer H.J."/>
            <person name="Morgan W."/>
            <person name="Morris P.F."/>
            <person name="Munro C.A."/>
            <person name="O'Neill K."/>
            <person name="Ospina-Giraldo M."/>
            <person name="Pinzon A."/>
            <person name="Pritchard L."/>
            <person name="Ramsahoye B."/>
            <person name="Ren Q."/>
            <person name="Restrepo S."/>
            <person name="Roy S."/>
            <person name="Sadanandom A."/>
            <person name="Savidor A."/>
            <person name="Schornack S."/>
            <person name="Schwartz D.C."/>
            <person name="Schumann U.D."/>
            <person name="Schwessinger B."/>
            <person name="Seyer L."/>
            <person name="Sharpe T."/>
            <person name="Silvar C."/>
            <person name="Song J."/>
            <person name="Studholme D.J."/>
            <person name="Sykes S."/>
            <person name="Thines M."/>
            <person name="van de Vondervoort P.J."/>
            <person name="Phuntumart V."/>
            <person name="Wawra S."/>
            <person name="Weide R."/>
            <person name="Win J."/>
            <person name="Young C."/>
            <person name="Zhou S."/>
            <person name="Fry W."/>
            <person name="Meyers B.C."/>
            <person name="van West P."/>
            <person name="Ristaino J."/>
            <person name="Govers F."/>
            <person name="Birch P.R."/>
            <person name="Whisson S.C."/>
            <person name="Judelson H.S."/>
            <person name="Nusbaum C."/>
        </authorList>
    </citation>
    <scope>NUCLEOTIDE SEQUENCE [LARGE SCALE GENOMIC DNA]</scope>
    <source>
        <strain evidence="3">T30-4</strain>
    </source>
</reference>
<sequence>MSFDLDVNDGSDLVAARAAGGDAEKEVYIHRVLEVYIHRAMNSLLFLYLNLIRGPQIVAARREKEEKEKRAQLEADIASGKVTKMASCKKCDAPVNRLSVPVVATPTCAACLAKEAEELRVAKMQMRREIKMSPFLWFQVFIMLLGLTVFFHRNVMPLV</sequence>
<evidence type="ECO:0000313" key="2">
    <source>
        <dbReference type="EMBL" id="EEY61875.1"/>
    </source>
</evidence>
<keyword evidence="3" id="KW-1185">Reference proteome</keyword>
<keyword evidence="1" id="KW-0812">Transmembrane</keyword>
<evidence type="ECO:0000313" key="3">
    <source>
        <dbReference type="Proteomes" id="UP000006643"/>
    </source>
</evidence>
<dbReference type="Proteomes" id="UP000006643">
    <property type="component" value="Unassembled WGS sequence"/>
</dbReference>
<feature type="transmembrane region" description="Helical" evidence="1">
    <location>
        <begin position="134"/>
        <end position="152"/>
    </location>
</feature>
<proteinExistence type="predicted"/>
<name>D0NMW8_PHYIT</name>